<dbReference type="OrthoDB" id="10055784at2759"/>
<protein>
    <submittedName>
        <fullName evidence="2">Uncharacterized protein</fullName>
    </submittedName>
</protein>
<evidence type="ECO:0000313" key="3">
    <source>
        <dbReference type="Proteomes" id="UP001152795"/>
    </source>
</evidence>
<comment type="caution">
    <text evidence="2">The sequence shown here is derived from an EMBL/GenBank/DDBJ whole genome shotgun (WGS) entry which is preliminary data.</text>
</comment>
<evidence type="ECO:0000256" key="1">
    <source>
        <dbReference type="SAM" id="MobiDB-lite"/>
    </source>
</evidence>
<dbReference type="Proteomes" id="UP001152795">
    <property type="component" value="Unassembled WGS sequence"/>
</dbReference>
<dbReference type="PANTHER" id="PTHR47331">
    <property type="entry name" value="PHD-TYPE DOMAIN-CONTAINING PROTEIN"/>
    <property type="match status" value="1"/>
</dbReference>
<accession>A0A6S7HI21</accession>
<dbReference type="AlphaFoldDB" id="A0A6S7HI21"/>
<keyword evidence="3" id="KW-1185">Reference proteome</keyword>
<reference evidence="2" key="1">
    <citation type="submission" date="2020-04" db="EMBL/GenBank/DDBJ databases">
        <authorList>
            <person name="Alioto T."/>
            <person name="Alioto T."/>
            <person name="Gomez Garrido J."/>
        </authorList>
    </citation>
    <scope>NUCLEOTIDE SEQUENCE</scope>
    <source>
        <strain evidence="2">A484AB</strain>
    </source>
</reference>
<proteinExistence type="predicted"/>
<gene>
    <name evidence="2" type="ORF">PACLA_8A061807</name>
</gene>
<feature type="compositionally biased region" description="Basic and acidic residues" evidence="1">
    <location>
        <begin position="83"/>
        <end position="93"/>
    </location>
</feature>
<evidence type="ECO:0000313" key="2">
    <source>
        <dbReference type="EMBL" id="CAB4004226.1"/>
    </source>
</evidence>
<dbReference type="PANTHER" id="PTHR47331:SF5">
    <property type="entry name" value="RIBONUCLEASE H"/>
    <property type="match status" value="1"/>
</dbReference>
<organism evidence="2 3">
    <name type="scientific">Paramuricea clavata</name>
    <name type="common">Red gorgonian</name>
    <name type="synonym">Violescent sea-whip</name>
    <dbReference type="NCBI Taxonomy" id="317549"/>
    <lineage>
        <taxon>Eukaryota</taxon>
        <taxon>Metazoa</taxon>
        <taxon>Cnidaria</taxon>
        <taxon>Anthozoa</taxon>
        <taxon>Octocorallia</taxon>
        <taxon>Malacalcyonacea</taxon>
        <taxon>Plexauridae</taxon>
        <taxon>Paramuricea</taxon>
    </lineage>
</organism>
<feature type="region of interest" description="Disordered" evidence="1">
    <location>
        <begin position="65"/>
        <end position="109"/>
    </location>
</feature>
<sequence>MFKSLSCKDKEKIIRDKGLCLNCFGKHIRKQCKEKLKCTVDNCQQNNHYLLHGVGIYPRFPERRYKPPDADLAGEQGSGTKTSQEKKKEEVPVKENQSSNEVHTGRAAASQQRIVHQIIPVILYGPSGKRKTMAMLNSGSNATLIKEELAHQLGFSGQTNQLVLGGANTDETVKSFVIRNLTISGTGRRRSKYTIDKVLTVPQMNNPTYAVDWTAKTRFDHLKDLDLQPVDAAELQLAIGVDSYFLQAPLETREGPRGTSIAIRTRLGWLAFAILPSEDDSDVHVRCLDVEHTTELRTNGDFQWQLEQWINMETIPPVRKKTEIRSIEDQKALDILHTTTKRLPSGDAFESGILWRDPEVVLPNNRKAAEAQLHALERRLDRDPQLKEAYQASITNDVEKGMQLEKGRTFIESQAHVQ</sequence>
<name>A0A6S7HI21_PARCT</name>
<dbReference type="EMBL" id="CACRXK020004837">
    <property type="protein sequence ID" value="CAB4004226.1"/>
    <property type="molecule type" value="Genomic_DNA"/>
</dbReference>